<evidence type="ECO:0000256" key="3">
    <source>
        <dbReference type="ARBA" id="ARBA00009010"/>
    </source>
</evidence>
<name>A0A7R9M1T8_9ACAR</name>
<evidence type="ECO:0000256" key="7">
    <source>
        <dbReference type="ARBA" id="ARBA00022824"/>
    </source>
</evidence>
<accession>A0A7R9M1T8</accession>
<feature type="transmembrane region" description="Helical" evidence="11">
    <location>
        <begin position="41"/>
        <end position="62"/>
    </location>
</feature>
<dbReference type="Proteomes" id="UP000728032">
    <property type="component" value="Unassembled WGS sequence"/>
</dbReference>
<keyword evidence="6 11" id="KW-0812">Transmembrane</keyword>
<dbReference type="GO" id="GO:0004144">
    <property type="term" value="F:diacylglycerol O-acyltransferase activity"/>
    <property type="evidence" value="ECO:0007669"/>
    <property type="project" value="UniProtKB-EC"/>
</dbReference>
<evidence type="ECO:0000313" key="13">
    <source>
        <dbReference type="Proteomes" id="UP000728032"/>
    </source>
</evidence>
<dbReference type="InterPro" id="IPR014371">
    <property type="entry name" value="Oat_ACAT_DAG_ARE"/>
</dbReference>
<dbReference type="GO" id="GO:0005789">
    <property type="term" value="C:endoplasmic reticulum membrane"/>
    <property type="evidence" value="ECO:0007669"/>
    <property type="project" value="UniProtKB-SubCell"/>
</dbReference>
<dbReference type="InterPro" id="IPR004299">
    <property type="entry name" value="MBOAT_fam"/>
</dbReference>
<reference evidence="12" key="1">
    <citation type="submission" date="2020-11" db="EMBL/GenBank/DDBJ databases">
        <authorList>
            <person name="Tran Van P."/>
        </authorList>
    </citation>
    <scope>NUCLEOTIDE SEQUENCE</scope>
</reference>
<dbReference type="PANTHER" id="PTHR10408">
    <property type="entry name" value="STEROL O-ACYLTRANSFERASE"/>
    <property type="match status" value="1"/>
</dbReference>
<evidence type="ECO:0000256" key="11">
    <source>
        <dbReference type="SAM" id="Phobius"/>
    </source>
</evidence>
<feature type="transmembrane region" description="Helical" evidence="11">
    <location>
        <begin position="95"/>
        <end position="113"/>
    </location>
</feature>
<dbReference type="AlphaFoldDB" id="A0A7R9M1T8"/>
<gene>
    <name evidence="12" type="ORF">ONB1V03_LOCUS8661</name>
</gene>
<evidence type="ECO:0000256" key="8">
    <source>
        <dbReference type="ARBA" id="ARBA00022989"/>
    </source>
</evidence>
<keyword evidence="13" id="KW-1185">Reference proteome</keyword>
<evidence type="ECO:0000256" key="1">
    <source>
        <dbReference type="ARBA" id="ARBA00004477"/>
    </source>
</evidence>
<keyword evidence="9 11" id="KW-0472">Membrane</keyword>
<evidence type="ECO:0000256" key="2">
    <source>
        <dbReference type="ARBA" id="ARBA00005189"/>
    </source>
</evidence>
<organism evidence="12">
    <name type="scientific">Oppiella nova</name>
    <dbReference type="NCBI Taxonomy" id="334625"/>
    <lineage>
        <taxon>Eukaryota</taxon>
        <taxon>Metazoa</taxon>
        <taxon>Ecdysozoa</taxon>
        <taxon>Arthropoda</taxon>
        <taxon>Chelicerata</taxon>
        <taxon>Arachnida</taxon>
        <taxon>Acari</taxon>
        <taxon>Acariformes</taxon>
        <taxon>Sarcoptiformes</taxon>
        <taxon>Oribatida</taxon>
        <taxon>Brachypylina</taxon>
        <taxon>Oppioidea</taxon>
        <taxon>Oppiidae</taxon>
        <taxon>Oppiella</taxon>
    </lineage>
</organism>
<evidence type="ECO:0000256" key="9">
    <source>
        <dbReference type="ARBA" id="ARBA00023136"/>
    </source>
</evidence>
<dbReference type="PANTHER" id="PTHR10408:SF7">
    <property type="entry name" value="DIACYLGLYCEROL O-ACYLTRANSFERASE 1"/>
    <property type="match status" value="1"/>
</dbReference>
<evidence type="ECO:0000256" key="6">
    <source>
        <dbReference type="ARBA" id="ARBA00022692"/>
    </source>
</evidence>
<comment type="pathway">
    <text evidence="2">Lipid metabolism.</text>
</comment>
<proteinExistence type="inferred from homology"/>
<sequence length="119" mass="13845">MSGDRNSDSVDQFWQKWNIPVHKWCVRHIYKPLVYRGYSRFTASSVVFIVSAFFHEYIVSIPLKMLEIWSFAGMVAQIPLAILVTFLLKGNAANATIWLQLIIGQPLAILMYYHDYYNP</sequence>
<feature type="transmembrane region" description="Helical" evidence="11">
    <location>
        <begin position="68"/>
        <end position="88"/>
    </location>
</feature>
<dbReference type="EC" id="2.3.1.20" evidence="4"/>
<keyword evidence="5" id="KW-0808">Transferase</keyword>
<evidence type="ECO:0000256" key="4">
    <source>
        <dbReference type="ARBA" id="ARBA00013244"/>
    </source>
</evidence>
<keyword evidence="8 11" id="KW-1133">Transmembrane helix</keyword>
<evidence type="ECO:0000256" key="5">
    <source>
        <dbReference type="ARBA" id="ARBA00022679"/>
    </source>
</evidence>
<evidence type="ECO:0000313" key="12">
    <source>
        <dbReference type="EMBL" id="CAD7651993.1"/>
    </source>
</evidence>
<keyword evidence="10" id="KW-0012">Acyltransferase</keyword>
<dbReference type="Pfam" id="PF03062">
    <property type="entry name" value="MBOAT"/>
    <property type="match status" value="1"/>
</dbReference>
<dbReference type="GO" id="GO:0019432">
    <property type="term" value="P:triglyceride biosynthetic process"/>
    <property type="evidence" value="ECO:0007669"/>
    <property type="project" value="TreeGrafter"/>
</dbReference>
<comment type="subcellular location">
    <subcellularLocation>
        <location evidence="1">Endoplasmic reticulum membrane</location>
        <topology evidence="1">Multi-pass membrane protein</topology>
    </subcellularLocation>
</comment>
<dbReference type="EMBL" id="OC919874">
    <property type="protein sequence ID" value="CAD7651993.1"/>
    <property type="molecule type" value="Genomic_DNA"/>
</dbReference>
<evidence type="ECO:0000256" key="10">
    <source>
        <dbReference type="ARBA" id="ARBA00023315"/>
    </source>
</evidence>
<keyword evidence="7" id="KW-0256">Endoplasmic reticulum</keyword>
<dbReference type="EMBL" id="CAJPVJ010005049">
    <property type="protein sequence ID" value="CAG2169177.1"/>
    <property type="molecule type" value="Genomic_DNA"/>
</dbReference>
<protein>
    <recommendedName>
        <fullName evidence="4">diacylglycerol O-acyltransferase</fullName>
        <ecNumber evidence="4">2.3.1.20</ecNumber>
    </recommendedName>
</protein>
<comment type="similarity">
    <text evidence="3">Belongs to the membrane-bound acyltransferase family. Sterol o-acyltransferase subfamily.</text>
</comment>
<dbReference type="OrthoDB" id="10039049at2759"/>